<keyword evidence="2 6" id="KW-0812">Transmembrane</keyword>
<accession>A0A0C9VCG2</accession>
<feature type="compositionally biased region" description="Polar residues" evidence="5">
    <location>
        <begin position="363"/>
        <end position="374"/>
    </location>
</feature>
<evidence type="ECO:0000256" key="1">
    <source>
        <dbReference type="ARBA" id="ARBA00004167"/>
    </source>
</evidence>
<protein>
    <submittedName>
        <fullName evidence="8">Unplaced genomic scaffold scaffold_17, whole genome shotgun sequence</fullName>
    </submittedName>
</protein>
<feature type="region of interest" description="Disordered" evidence="5">
    <location>
        <begin position="184"/>
        <end position="215"/>
    </location>
</feature>
<sequence length="447" mass="47299">MFVIPCQWKGLLLLLSTLITSARADYFIDDTNVTLTYASGPKAAWAPYASGATTVELLLPNGTYQVVDPSVCYNHTYRYAACFDTDSCLLTVPFTGSGITVYVYQAGPVGINASITIDGAHAATTVLNAPPAPAYEIANVSMFNVQQLQTGPHTLSLLINDLFGSYSGMMFDYAYVNETLVSSPTTSSGTPTSTTGPSTSISPSASTAPSGSSSGTHTDIGAIVGGVIGGIAVIMAGIIAFFCMRRRRSSDMIDLNAEAKVAPYDPSAAYDPPSNQFQSTHGLTSRGTIHNTASLSSVPLAPNRRDPSVDQLSGPNVVSPFTSSASNSSGYQDRDRKSRLVLSNDTPSPASAPSGAYADPGSQSSPETVLSPQSARRDLSPSLTDEQADFINSLYNNNVPAAAIARVMERMLVDRNAGIREWERETRLSRANTFTTAPPSYDFANDQ</sequence>
<reference evidence="8 9" key="1">
    <citation type="submission" date="2014-04" db="EMBL/GenBank/DDBJ databases">
        <title>Evolutionary Origins and Diversification of the Mycorrhizal Mutualists.</title>
        <authorList>
            <consortium name="DOE Joint Genome Institute"/>
            <consortium name="Mycorrhizal Genomics Consortium"/>
            <person name="Kohler A."/>
            <person name="Kuo A."/>
            <person name="Nagy L.G."/>
            <person name="Floudas D."/>
            <person name="Copeland A."/>
            <person name="Barry K.W."/>
            <person name="Cichocki N."/>
            <person name="Veneault-Fourrey C."/>
            <person name="LaButti K."/>
            <person name="Lindquist E.A."/>
            <person name="Lipzen A."/>
            <person name="Lundell T."/>
            <person name="Morin E."/>
            <person name="Murat C."/>
            <person name="Riley R."/>
            <person name="Ohm R."/>
            <person name="Sun H."/>
            <person name="Tunlid A."/>
            <person name="Henrissat B."/>
            <person name="Grigoriev I.V."/>
            <person name="Hibbett D.S."/>
            <person name="Martin F."/>
        </authorList>
    </citation>
    <scope>NUCLEOTIDE SEQUENCE [LARGE SCALE GENOMIC DNA]</scope>
    <source>
        <strain evidence="8 9">MD-312</strain>
    </source>
</reference>
<dbReference type="EMBL" id="KN839851">
    <property type="protein sequence ID" value="KIJ63299.1"/>
    <property type="molecule type" value="Genomic_DNA"/>
</dbReference>
<evidence type="ECO:0000256" key="4">
    <source>
        <dbReference type="ARBA" id="ARBA00023136"/>
    </source>
</evidence>
<gene>
    <name evidence="8" type="ORF">HYDPIDRAFT_41144</name>
</gene>
<keyword evidence="3 6" id="KW-1133">Transmembrane helix</keyword>
<dbReference type="InterPro" id="IPR051694">
    <property type="entry name" value="Immunoregulatory_rcpt-like"/>
</dbReference>
<evidence type="ECO:0000256" key="6">
    <source>
        <dbReference type="SAM" id="Phobius"/>
    </source>
</evidence>
<comment type="subcellular location">
    <subcellularLocation>
        <location evidence="1">Membrane</location>
        <topology evidence="1">Single-pass membrane protein</topology>
    </subcellularLocation>
</comment>
<keyword evidence="4 6" id="KW-0472">Membrane</keyword>
<feature type="region of interest" description="Disordered" evidence="5">
    <location>
        <begin position="266"/>
        <end position="383"/>
    </location>
</feature>
<dbReference type="OrthoDB" id="2872628at2759"/>
<dbReference type="AlphaFoldDB" id="A0A0C9VCG2"/>
<feature type="compositionally biased region" description="Low complexity" evidence="5">
    <location>
        <begin position="347"/>
        <end position="362"/>
    </location>
</feature>
<evidence type="ECO:0000256" key="2">
    <source>
        <dbReference type="ARBA" id="ARBA00022692"/>
    </source>
</evidence>
<dbReference type="PANTHER" id="PTHR15549">
    <property type="entry name" value="PAIRED IMMUNOGLOBULIN-LIKE TYPE 2 RECEPTOR"/>
    <property type="match status" value="1"/>
</dbReference>
<dbReference type="Proteomes" id="UP000053820">
    <property type="component" value="Unassembled WGS sequence"/>
</dbReference>
<dbReference type="Gene3D" id="2.60.120.260">
    <property type="entry name" value="Galactose-binding domain-like"/>
    <property type="match status" value="1"/>
</dbReference>
<feature type="signal peptide" evidence="7">
    <location>
        <begin position="1"/>
        <end position="24"/>
    </location>
</feature>
<dbReference type="PANTHER" id="PTHR15549:SF30">
    <property type="entry name" value="MID2 DOMAIN-CONTAINING PROTEIN"/>
    <property type="match status" value="1"/>
</dbReference>
<feature type="compositionally biased region" description="Polar residues" evidence="5">
    <location>
        <begin position="310"/>
        <end position="331"/>
    </location>
</feature>
<dbReference type="HOGENOM" id="CLU_612591_0_0_1"/>
<evidence type="ECO:0000256" key="3">
    <source>
        <dbReference type="ARBA" id="ARBA00022989"/>
    </source>
</evidence>
<name>A0A0C9VCG2_9AGAM</name>
<dbReference type="GO" id="GO:0016020">
    <property type="term" value="C:membrane"/>
    <property type="evidence" value="ECO:0007669"/>
    <property type="project" value="UniProtKB-SubCell"/>
</dbReference>
<keyword evidence="9" id="KW-1185">Reference proteome</keyword>
<organism evidence="8 9">
    <name type="scientific">Hydnomerulius pinastri MD-312</name>
    <dbReference type="NCBI Taxonomy" id="994086"/>
    <lineage>
        <taxon>Eukaryota</taxon>
        <taxon>Fungi</taxon>
        <taxon>Dikarya</taxon>
        <taxon>Basidiomycota</taxon>
        <taxon>Agaricomycotina</taxon>
        <taxon>Agaricomycetes</taxon>
        <taxon>Agaricomycetidae</taxon>
        <taxon>Boletales</taxon>
        <taxon>Boletales incertae sedis</taxon>
        <taxon>Leucogyrophana</taxon>
    </lineage>
</organism>
<evidence type="ECO:0000313" key="9">
    <source>
        <dbReference type="Proteomes" id="UP000053820"/>
    </source>
</evidence>
<feature type="chain" id="PRO_5002214955" evidence="7">
    <location>
        <begin position="25"/>
        <end position="447"/>
    </location>
</feature>
<evidence type="ECO:0000256" key="5">
    <source>
        <dbReference type="SAM" id="MobiDB-lite"/>
    </source>
</evidence>
<feature type="compositionally biased region" description="Polar residues" evidence="5">
    <location>
        <begin position="275"/>
        <end position="297"/>
    </location>
</feature>
<proteinExistence type="predicted"/>
<evidence type="ECO:0000256" key="7">
    <source>
        <dbReference type="SAM" id="SignalP"/>
    </source>
</evidence>
<evidence type="ECO:0000313" key="8">
    <source>
        <dbReference type="EMBL" id="KIJ63299.1"/>
    </source>
</evidence>
<keyword evidence="7" id="KW-0732">Signal</keyword>
<feature type="transmembrane region" description="Helical" evidence="6">
    <location>
        <begin position="220"/>
        <end position="243"/>
    </location>
</feature>
<dbReference type="GO" id="GO:0071944">
    <property type="term" value="C:cell periphery"/>
    <property type="evidence" value="ECO:0007669"/>
    <property type="project" value="UniProtKB-ARBA"/>
</dbReference>